<keyword evidence="4 6" id="KW-0067">ATP-binding</keyword>
<reference evidence="8" key="1">
    <citation type="submission" date="2020-10" db="EMBL/GenBank/DDBJ databases">
        <authorList>
            <person name="Gilroy R."/>
        </authorList>
    </citation>
    <scope>NUCLEOTIDE SEQUENCE</scope>
    <source>
        <strain evidence="8">CHK195-15760</strain>
    </source>
</reference>
<accession>A0A9D1M0U4</accession>
<dbReference type="EC" id="6.3.4.19" evidence="6"/>
<evidence type="ECO:0000256" key="6">
    <source>
        <dbReference type="HAMAP-Rule" id="MF_01161"/>
    </source>
</evidence>
<dbReference type="CDD" id="cd01992">
    <property type="entry name" value="TilS_N"/>
    <property type="match status" value="1"/>
</dbReference>
<dbReference type="GO" id="GO:0032267">
    <property type="term" value="F:tRNA(Ile)-lysidine synthase activity"/>
    <property type="evidence" value="ECO:0007669"/>
    <property type="project" value="UniProtKB-EC"/>
</dbReference>
<comment type="function">
    <text evidence="6">Ligates lysine onto the cytidine present at position 34 of the AUA codon-specific tRNA(Ile) that contains the anticodon CAU, in an ATP-dependent manner. Cytidine is converted to lysidine, thus changing the amino acid specificity of the tRNA from methionine to isoleucine.</text>
</comment>
<comment type="domain">
    <text evidence="6">The N-terminal region contains the highly conserved SGGXDS motif, predicted to be a P-loop motif involved in ATP binding.</text>
</comment>
<dbReference type="GO" id="GO:0005524">
    <property type="term" value="F:ATP binding"/>
    <property type="evidence" value="ECO:0007669"/>
    <property type="project" value="UniProtKB-UniRule"/>
</dbReference>
<dbReference type="PANTHER" id="PTHR43033:SF1">
    <property type="entry name" value="TRNA(ILE)-LYSIDINE SYNTHASE-RELATED"/>
    <property type="match status" value="1"/>
</dbReference>
<feature type="binding site" evidence="6">
    <location>
        <begin position="26"/>
        <end position="31"/>
    </location>
    <ligand>
        <name>ATP</name>
        <dbReference type="ChEBI" id="CHEBI:30616"/>
    </ligand>
</feature>
<dbReference type="InterPro" id="IPR012094">
    <property type="entry name" value="tRNA_Ile_lys_synt"/>
</dbReference>
<dbReference type="NCBIfam" id="TIGR02432">
    <property type="entry name" value="lysidine_TilS_N"/>
    <property type="match status" value="1"/>
</dbReference>
<dbReference type="Gene3D" id="3.40.50.620">
    <property type="entry name" value="HUPs"/>
    <property type="match status" value="1"/>
</dbReference>
<proteinExistence type="inferred from homology"/>
<gene>
    <name evidence="6 8" type="primary">tilS</name>
    <name evidence="8" type="ORF">IAB70_04105</name>
</gene>
<dbReference type="SUPFAM" id="SSF52402">
    <property type="entry name" value="Adenine nucleotide alpha hydrolases-like"/>
    <property type="match status" value="1"/>
</dbReference>
<evidence type="ECO:0000256" key="2">
    <source>
        <dbReference type="ARBA" id="ARBA00022694"/>
    </source>
</evidence>
<evidence type="ECO:0000313" key="8">
    <source>
        <dbReference type="EMBL" id="HIU51790.1"/>
    </source>
</evidence>
<dbReference type="InterPro" id="IPR014729">
    <property type="entry name" value="Rossmann-like_a/b/a_fold"/>
</dbReference>
<sequence>MEEKILKTIKEYRLIESGDKIIVAVSGGPDSMCLLHILEKIRKEQNLIFSICVAHVNHGIREEAEEETEYVKSYCEAHEIECYIKKVKVKEIARKEKIGLEEAGRKTRYEFFEEVLKKTDANKIATAHQLNDKVETILMNMIRGCGPLGLKGIEPKREDKYIRPLLEVTRAEIEEYCKKYSLEPKMDASNQNNEFTRNKIRNILIPYLEKEFNPSILKAVDQLSKITVEEQNYLNKIVYTIYQQVMLEEKDEKIILDLKKFNQQDIVIKKRLILYTINKLFGTTQNIEKIHIEDIIKLCERNIGNKYLTPNKKTKIFVRKGKICVMRINQYP</sequence>
<name>A0A9D1M0U4_9FIRM</name>
<keyword evidence="3 6" id="KW-0547">Nucleotide-binding</keyword>
<dbReference type="InterPro" id="IPR012795">
    <property type="entry name" value="tRNA_Ile_lys_synt_N"/>
</dbReference>
<dbReference type="AlphaFoldDB" id="A0A9D1M0U4"/>
<evidence type="ECO:0000259" key="7">
    <source>
        <dbReference type="Pfam" id="PF01171"/>
    </source>
</evidence>
<dbReference type="Pfam" id="PF01171">
    <property type="entry name" value="ATP_bind_3"/>
    <property type="match status" value="1"/>
</dbReference>
<dbReference type="SUPFAM" id="SSF82829">
    <property type="entry name" value="MesJ substrate recognition domain-like"/>
    <property type="match status" value="1"/>
</dbReference>
<dbReference type="InterPro" id="IPR011063">
    <property type="entry name" value="TilS/TtcA_N"/>
</dbReference>
<organism evidence="8 9">
    <name type="scientific">Candidatus Merdicola faecigallinarum</name>
    <dbReference type="NCBI Taxonomy" id="2840862"/>
    <lineage>
        <taxon>Bacteria</taxon>
        <taxon>Bacillati</taxon>
        <taxon>Bacillota</taxon>
        <taxon>Clostridia</taxon>
        <taxon>Candidatus Merdicola</taxon>
    </lineage>
</organism>
<dbReference type="Proteomes" id="UP000824093">
    <property type="component" value="Unassembled WGS sequence"/>
</dbReference>
<feature type="domain" description="tRNA(Ile)-lysidine/2-thiocytidine synthase N-terminal" evidence="7">
    <location>
        <begin position="20"/>
        <end position="202"/>
    </location>
</feature>
<dbReference type="EMBL" id="DVNH01000026">
    <property type="protein sequence ID" value="HIU51790.1"/>
    <property type="molecule type" value="Genomic_DNA"/>
</dbReference>
<evidence type="ECO:0000256" key="5">
    <source>
        <dbReference type="ARBA" id="ARBA00048539"/>
    </source>
</evidence>
<dbReference type="GO" id="GO:0005737">
    <property type="term" value="C:cytoplasm"/>
    <property type="evidence" value="ECO:0007669"/>
    <property type="project" value="UniProtKB-SubCell"/>
</dbReference>
<evidence type="ECO:0000313" key="9">
    <source>
        <dbReference type="Proteomes" id="UP000824093"/>
    </source>
</evidence>
<comment type="caution">
    <text evidence="8">The sequence shown here is derived from an EMBL/GenBank/DDBJ whole genome shotgun (WGS) entry which is preliminary data.</text>
</comment>
<dbReference type="PANTHER" id="PTHR43033">
    <property type="entry name" value="TRNA(ILE)-LYSIDINE SYNTHASE-RELATED"/>
    <property type="match status" value="1"/>
</dbReference>
<protein>
    <recommendedName>
        <fullName evidence="6">tRNA(Ile)-lysidine synthase</fullName>
        <ecNumber evidence="6">6.3.4.19</ecNumber>
    </recommendedName>
    <alternativeName>
        <fullName evidence="6">tRNA(Ile)-2-lysyl-cytidine synthase</fullName>
    </alternativeName>
    <alternativeName>
        <fullName evidence="6">tRNA(Ile)-lysidine synthetase</fullName>
    </alternativeName>
</protein>
<evidence type="ECO:0000256" key="3">
    <source>
        <dbReference type="ARBA" id="ARBA00022741"/>
    </source>
</evidence>
<keyword evidence="1 6" id="KW-0436">Ligase</keyword>
<evidence type="ECO:0000256" key="4">
    <source>
        <dbReference type="ARBA" id="ARBA00022840"/>
    </source>
</evidence>
<dbReference type="Gene3D" id="1.20.59.20">
    <property type="match status" value="1"/>
</dbReference>
<dbReference type="GO" id="GO:0006400">
    <property type="term" value="P:tRNA modification"/>
    <property type="evidence" value="ECO:0007669"/>
    <property type="project" value="UniProtKB-UniRule"/>
</dbReference>
<comment type="catalytic activity">
    <reaction evidence="5 6">
        <text>cytidine(34) in tRNA(Ile2) + L-lysine + ATP = lysidine(34) in tRNA(Ile2) + AMP + diphosphate + H(+)</text>
        <dbReference type="Rhea" id="RHEA:43744"/>
        <dbReference type="Rhea" id="RHEA-COMP:10625"/>
        <dbReference type="Rhea" id="RHEA-COMP:10670"/>
        <dbReference type="ChEBI" id="CHEBI:15378"/>
        <dbReference type="ChEBI" id="CHEBI:30616"/>
        <dbReference type="ChEBI" id="CHEBI:32551"/>
        <dbReference type="ChEBI" id="CHEBI:33019"/>
        <dbReference type="ChEBI" id="CHEBI:82748"/>
        <dbReference type="ChEBI" id="CHEBI:83665"/>
        <dbReference type="ChEBI" id="CHEBI:456215"/>
        <dbReference type="EC" id="6.3.4.19"/>
    </reaction>
</comment>
<comment type="similarity">
    <text evidence="6">Belongs to the tRNA(Ile)-lysidine synthase family.</text>
</comment>
<dbReference type="HAMAP" id="MF_01161">
    <property type="entry name" value="tRNA_Ile_lys_synt"/>
    <property type="match status" value="1"/>
</dbReference>
<keyword evidence="6" id="KW-0963">Cytoplasm</keyword>
<comment type="subcellular location">
    <subcellularLocation>
        <location evidence="6">Cytoplasm</location>
    </subcellularLocation>
</comment>
<keyword evidence="2 6" id="KW-0819">tRNA processing</keyword>
<evidence type="ECO:0000256" key="1">
    <source>
        <dbReference type="ARBA" id="ARBA00022598"/>
    </source>
</evidence>
<reference evidence="8" key="2">
    <citation type="journal article" date="2021" name="PeerJ">
        <title>Extensive microbial diversity within the chicken gut microbiome revealed by metagenomics and culture.</title>
        <authorList>
            <person name="Gilroy R."/>
            <person name="Ravi A."/>
            <person name="Getino M."/>
            <person name="Pursley I."/>
            <person name="Horton D.L."/>
            <person name="Alikhan N.F."/>
            <person name="Baker D."/>
            <person name="Gharbi K."/>
            <person name="Hall N."/>
            <person name="Watson M."/>
            <person name="Adriaenssens E.M."/>
            <person name="Foster-Nyarko E."/>
            <person name="Jarju S."/>
            <person name="Secka A."/>
            <person name="Antonio M."/>
            <person name="Oren A."/>
            <person name="Chaudhuri R.R."/>
            <person name="La Ragione R."/>
            <person name="Hildebrand F."/>
            <person name="Pallen M.J."/>
        </authorList>
    </citation>
    <scope>NUCLEOTIDE SEQUENCE</scope>
    <source>
        <strain evidence="8">CHK195-15760</strain>
    </source>
</reference>